<comment type="caution">
    <text evidence="2">The sequence shown here is derived from an EMBL/GenBank/DDBJ whole genome shotgun (WGS) entry which is preliminary data.</text>
</comment>
<dbReference type="EMBL" id="BKCJ011808923">
    <property type="protein sequence ID" value="GFD54682.1"/>
    <property type="molecule type" value="Genomic_DNA"/>
</dbReference>
<feature type="non-terminal residue" evidence="2">
    <location>
        <position position="1"/>
    </location>
</feature>
<name>A0A699X3M0_TANCI</name>
<proteinExistence type="predicted"/>
<feature type="non-terminal residue" evidence="2">
    <location>
        <position position="97"/>
    </location>
</feature>
<evidence type="ECO:0000313" key="2">
    <source>
        <dbReference type="EMBL" id="GFD54682.1"/>
    </source>
</evidence>
<dbReference type="AlphaFoldDB" id="A0A699X3M0"/>
<accession>A0A699X3M0</accession>
<organism evidence="2">
    <name type="scientific">Tanacetum cinerariifolium</name>
    <name type="common">Dalmatian daisy</name>
    <name type="synonym">Chrysanthemum cinerariifolium</name>
    <dbReference type="NCBI Taxonomy" id="118510"/>
    <lineage>
        <taxon>Eukaryota</taxon>
        <taxon>Viridiplantae</taxon>
        <taxon>Streptophyta</taxon>
        <taxon>Embryophyta</taxon>
        <taxon>Tracheophyta</taxon>
        <taxon>Spermatophyta</taxon>
        <taxon>Magnoliopsida</taxon>
        <taxon>eudicotyledons</taxon>
        <taxon>Gunneridae</taxon>
        <taxon>Pentapetalae</taxon>
        <taxon>asterids</taxon>
        <taxon>campanulids</taxon>
        <taxon>Asterales</taxon>
        <taxon>Asteraceae</taxon>
        <taxon>Asteroideae</taxon>
        <taxon>Anthemideae</taxon>
        <taxon>Anthemidinae</taxon>
        <taxon>Tanacetum</taxon>
    </lineage>
</organism>
<evidence type="ECO:0000256" key="1">
    <source>
        <dbReference type="SAM" id="MobiDB-lite"/>
    </source>
</evidence>
<sequence length="97" mass="9961">RDGEARGRVDGNGAQRAARADAQRHGARGSGAVAGCTVANISQRRRRNSDALRAEAARAGGVGYGVGTGCAGAQIDDTRRSINYQAHSRGERAARGA</sequence>
<feature type="region of interest" description="Disordered" evidence="1">
    <location>
        <begin position="1"/>
        <end position="31"/>
    </location>
</feature>
<gene>
    <name evidence="2" type="ORF">Tci_926651</name>
</gene>
<reference evidence="2" key="1">
    <citation type="journal article" date="2019" name="Sci. Rep.">
        <title>Draft genome of Tanacetum cinerariifolium, the natural source of mosquito coil.</title>
        <authorList>
            <person name="Yamashiro T."/>
            <person name="Shiraishi A."/>
            <person name="Satake H."/>
            <person name="Nakayama K."/>
        </authorList>
    </citation>
    <scope>NUCLEOTIDE SEQUENCE</scope>
</reference>
<protein>
    <submittedName>
        <fullName evidence="2">Uncharacterized protein</fullName>
    </submittedName>
</protein>